<dbReference type="PANTHER" id="PTHR43877">
    <property type="entry name" value="AMINOALKYLPHOSPHONATE N-ACETYLTRANSFERASE-RELATED-RELATED"/>
    <property type="match status" value="1"/>
</dbReference>
<dbReference type="SUPFAM" id="SSF55729">
    <property type="entry name" value="Acyl-CoA N-acyltransferases (Nat)"/>
    <property type="match status" value="1"/>
</dbReference>
<dbReference type="InterPro" id="IPR016181">
    <property type="entry name" value="Acyl_CoA_acyltransferase"/>
</dbReference>
<evidence type="ECO:0000256" key="1">
    <source>
        <dbReference type="ARBA" id="ARBA00022679"/>
    </source>
</evidence>
<dbReference type="PROSITE" id="PS51186">
    <property type="entry name" value="GNAT"/>
    <property type="match status" value="1"/>
</dbReference>
<keyword evidence="1" id="KW-0808">Transferase</keyword>
<feature type="domain" description="N-acetyltransferase" evidence="3">
    <location>
        <begin position="4"/>
        <end position="162"/>
    </location>
</feature>
<evidence type="ECO:0000313" key="5">
    <source>
        <dbReference type="Proteomes" id="UP001069802"/>
    </source>
</evidence>
<dbReference type="EMBL" id="JAPWGY010000002">
    <property type="protein sequence ID" value="MCZ4280912.1"/>
    <property type="molecule type" value="Genomic_DNA"/>
</dbReference>
<dbReference type="Proteomes" id="UP001069802">
    <property type="component" value="Unassembled WGS sequence"/>
</dbReference>
<evidence type="ECO:0000313" key="4">
    <source>
        <dbReference type="EMBL" id="MCZ4280912.1"/>
    </source>
</evidence>
<name>A0ABT4LIH7_9PROT</name>
<dbReference type="PANTHER" id="PTHR43877:SF2">
    <property type="entry name" value="AMINOALKYLPHOSPHONATE N-ACETYLTRANSFERASE-RELATED"/>
    <property type="match status" value="1"/>
</dbReference>
<organism evidence="4 5">
    <name type="scientific">Kiloniella laminariae</name>
    <dbReference type="NCBI Taxonomy" id="454162"/>
    <lineage>
        <taxon>Bacteria</taxon>
        <taxon>Pseudomonadati</taxon>
        <taxon>Pseudomonadota</taxon>
        <taxon>Alphaproteobacteria</taxon>
        <taxon>Rhodospirillales</taxon>
        <taxon>Kiloniellaceae</taxon>
        <taxon>Kiloniella</taxon>
    </lineage>
</organism>
<dbReference type="Gene3D" id="3.40.630.30">
    <property type="match status" value="1"/>
</dbReference>
<dbReference type="InterPro" id="IPR000182">
    <property type="entry name" value="GNAT_dom"/>
</dbReference>
<comment type="caution">
    <text evidence="4">The sequence shown here is derived from an EMBL/GenBank/DDBJ whole genome shotgun (WGS) entry which is preliminary data.</text>
</comment>
<proteinExistence type="predicted"/>
<keyword evidence="5" id="KW-1185">Reference proteome</keyword>
<sequence length="166" mass="18690">MNTIRYRRASEADLPEIVTLLADDLLGASREDSSLPLNKEYISAFKAIERDPNQYLAVVELENVIVGCLQLSFIPGLSRQGMWRGQIESIRIAADHRGSGLGQKMFNWAIEQCRARGCELVQLTTDKSRPDAISFYEKLGFKASHEGMKLALQTRWPAHSHQSQSQ</sequence>
<protein>
    <submittedName>
        <fullName evidence="4">GNAT family N-acetyltransferase</fullName>
    </submittedName>
</protein>
<dbReference type="RefSeq" id="WP_269423079.1">
    <property type="nucleotide sequence ID" value="NZ_JAPWGY010000002.1"/>
</dbReference>
<evidence type="ECO:0000256" key="2">
    <source>
        <dbReference type="ARBA" id="ARBA00023315"/>
    </source>
</evidence>
<dbReference type="CDD" id="cd04301">
    <property type="entry name" value="NAT_SF"/>
    <property type="match status" value="1"/>
</dbReference>
<gene>
    <name evidence="4" type="ORF">O4H49_09005</name>
</gene>
<dbReference type="Pfam" id="PF00583">
    <property type="entry name" value="Acetyltransf_1"/>
    <property type="match status" value="1"/>
</dbReference>
<accession>A0ABT4LIH7</accession>
<keyword evidence="2" id="KW-0012">Acyltransferase</keyword>
<reference evidence="4" key="1">
    <citation type="submission" date="2022-12" db="EMBL/GenBank/DDBJ databases">
        <title>Bacterial isolates from different developmental stages of Nematostella vectensis.</title>
        <authorList>
            <person name="Fraune S."/>
        </authorList>
    </citation>
    <scope>NUCLEOTIDE SEQUENCE</scope>
    <source>
        <strain evidence="4">G21630-S1</strain>
    </source>
</reference>
<evidence type="ECO:0000259" key="3">
    <source>
        <dbReference type="PROSITE" id="PS51186"/>
    </source>
</evidence>
<dbReference type="InterPro" id="IPR050832">
    <property type="entry name" value="Bact_Acetyltransf"/>
</dbReference>